<name>A0ABW2K5W5_9BACI</name>
<keyword evidence="6" id="KW-1185">Reference proteome</keyword>
<dbReference type="InterPro" id="IPR039532">
    <property type="entry name" value="TetR_C_Firmicutes"/>
</dbReference>
<dbReference type="PANTHER" id="PTHR43479:SF7">
    <property type="entry name" value="TETR-FAMILY TRANSCRIPTIONAL REGULATOR"/>
    <property type="match status" value="1"/>
</dbReference>
<dbReference type="RefSeq" id="WP_289216844.1">
    <property type="nucleotide sequence ID" value="NZ_JAPVRC010000009.1"/>
</dbReference>
<dbReference type="Gene3D" id="1.10.357.10">
    <property type="entry name" value="Tetracycline Repressor, domain 2"/>
    <property type="match status" value="1"/>
</dbReference>
<evidence type="ECO:0000256" key="2">
    <source>
        <dbReference type="ARBA" id="ARBA00023125"/>
    </source>
</evidence>
<evidence type="ECO:0000256" key="3">
    <source>
        <dbReference type="PROSITE-ProRule" id="PRU00335"/>
    </source>
</evidence>
<keyword evidence="1" id="KW-0678">Repressor</keyword>
<gene>
    <name evidence="5" type="ORF">ACFQMN_11965</name>
</gene>
<dbReference type="SUPFAM" id="SSF46689">
    <property type="entry name" value="Homeodomain-like"/>
    <property type="match status" value="1"/>
</dbReference>
<dbReference type="Pfam" id="PF00440">
    <property type="entry name" value="TetR_N"/>
    <property type="match status" value="1"/>
</dbReference>
<keyword evidence="2 3" id="KW-0238">DNA-binding</keyword>
<proteinExistence type="predicted"/>
<organism evidence="5 6">
    <name type="scientific">Halobacillus campisalis</name>
    <dbReference type="NCBI Taxonomy" id="435909"/>
    <lineage>
        <taxon>Bacteria</taxon>
        <taxon>Bacillati</taxon>
        <taxon>Bacillota</taxon>
        <taxon>Bacilli</taxon>
        <taxon>Bacillales</taxon>
        <taxon>Bacillaceae</taxon>
        <taxon>Halobacillus</taxon>
    </lineage>
</organism>
<accession>A0ABW2K5W5</accession>
<evidence type="ECO:0000256" key="1">
    <source>
        <dbReference type="ARBA" id="ARBA00022491"/>
    </source>
</evidence>
<protein>
    <submittedName>
        <fullName evidence="5">TetR/AcrR family transcriptional regulator</fullName>
    </submittedName>
</protein>
<evidence type="ECO:0000313" key="5">
    <source>
        <dbReference type="EMBL" id="MFC7321591.1"/>
    </source>
</evidence>
<dbReference type="InterPro" id="IPR009057">
    <property type="entry name" value="Homeodomain-like_sf"/>
</dbReference>
<dbReference type="Proteomes" id="UP001596494">
    <property type="component" value="Unassembled WGS sequence"/>
</dbReference>
<sequence length="193" mass="23190">MEERNDPRVLRSQKWIKEAFLKLLSEKHLDDITVQDIMNEAQMNRATFYRHFHDKEMLLEVISDELLENWRKRMESCDPHYDFVSAKLPHPRFVTLLEFIHQEKKVFSTLLYKQNLPAFRLKFDHFIKKSTHTTLSIAFAYNHTVKFSRDITQTFIASSITGTILWWIEENFPWTSYELAAYVTEMIDYGIFD</sequence>
<dbReference type="EMBL" id="JBHTBY010000010">
    <property type="protein sequence ID" value="MFC7321591.1"/>
    <property type="molecule type" value="Genomic_DNA"/>
</dbReference>
<dbReference type="PROSITE" id="PS50977">
    <property type="entry name" value="HTH_TETR_2"/>
    <property type="match status" value="1"/>
</dbReference>
<feature type="DNA-binding region" description="H-T-H motif" evidence="3">
    <location>
        <begin position="33"/>
        <end position="52"/>
    </location>
</feature>
<reference evidence="6" key="1">
    <citation type="journal article" date="2019" name="Int. J. Syst. Evol. Microbiol.">
        <title>The Global Catalogue of Microorganisms (GCM) 10K type strain sequencing project: providing services to taxonomists for standard genome sequencing and annotation.</title>
        <authorList>
            <consortium name="The Broad Institute Genomics Platform"/>
            <consortium name="The Broad Institute Genome Sequencing Center for Infectious Disease"/>
            <person name="Wu L."/>
            <person name="Ma J."/>
        </authorList>
    </citation>
    <scope>NUCLEOTIDE SEQUENCE [LARGE SCALE GENOMIC DNA]</scope>
    <source>
        <strain evidence="6">CCUG 73951</strain>
    </source>
</reference>
<feature type="domain" description="HTH tetR-type" evidence="4">
    <location>
        <begin position="10"/>
        <end position="70"/>
    </location>
</feature>
<dbReference type="Pfam" id="PF14278">
    <property type="entry name" value="TetR_C_8"/>
    <property type="match status" value="1"/>
</dbReference>
<dbReference type="InterPro" id="IPR001647">
    <property type="entry name" value="HTH_TetR"/>
</dbReference>
<comment type="caution">
    <text evidence="5">The sequence shown here is derived from an EMBL/GenBank/DDBJ whole genome shotgun (WGS) entry which is preliminary data.</text>
</comment>
<evidence type="ECO:0000259" key="4">
    <source>
        <dbReference type="PROSITE" id="PS50977"/>
    </source>
</evidence>
<evidence type="ECO:0000313" key="6">
    <source>
        <dbReference type="Proteomes" id="UP001596494"/>
    </source>
</evidence>
<dbReference type="InterPro" id="IPR050624">
    <property type="entry name" value="HTH-type_Tx_Regulator"/>
</dbReference>
<dbReference type="PANTHER" id="PTHR43479">
    <property type="entry name" value="ACREF/ENVCD OPERON REPRESSOR-RELATED"/>
    <property type="match status" value="1"/>
</dbReference>